<name>A0A1B6ECP6_9HEMI</name>
<protein>
    <recommendedName>
        <fullName evidence="1">Endonuclease/exonuclease/phosphatase domain-containing protein</fullName>
    </recommendedName>
</protein>
<sequence length="296" mass="34302">MIISTKKRTRNQIDGCAIYYKKDKFELSEYVPLEYFSYGVNVLNRDNVAIVAKFKLKNYTDNAFVVATTHLLYNPRRNDVRLAQMQTLLSSIDKVAYNEQTETYYPIILTGDFNETPDGPVFNLITKGYFRYALYNTFSPSVENPNVLIPRWMGITDDCQYVSVLDRRNKKKPIFDETQTTPEILSEYRFSSGTLHHNLRLMSVYDNIKENNQFEATTQHDNWISVDYMFYSLVKNSTTNKNEEGDLKLLSKLRLPTEGECKNKIKHLPNFACGSDHLSLLAKFVLKLKNSSGDQK</sequence>
<dbReference type="Pfam" id="PF03372">
    <property type="entry name" value="Exo_endo_phos"/>
    <property type="match status" value="1"/>
</dbReference>
<dbReference type="InterPro" id="IPR050410">
    <property type="entry name" value="CCR4/nocturin_mRNA_transcr"/>
</dbReference>
<dbReference type="GO" id="GO:0000175">
    <property type="term" value="F:3'-5'-RNA exonuclease activity"/>
    <property type="evidence" value="ECO:0007669"/>
    <property type="project" value="TreeGrafter"/>
</dbReference>
<dbReference type="InterPro" id="IPR036691">
    <property type="entry name" value="Endo/exonu/phosph_ase_sf"/>
</dbReference>
<dbReference type="EMBL" id="GEDC01020296">
    <property type="protein sequence ID" value="JAS17002.1"/>
    <property type="molecule type" value="Transcribed_RNA"/>
</dbReference>
<feature type="domain" description="Endonuclease/exonuclease/phosphatase" evidence="1">
    <location>
        <begin position="14"/>
        <end position="232"/>
    </location>
</feature>
<dbReference type="Gene3D" id="3.60.10.10">
    <property type="entry name" value="Endonuclease/exonuclease/phosphatase"/>
    <property type="match status" value="1"/>
</dbReference>
<evidence type="ECO:0000313" key="3">
    <source>
        <dbReference type="EMBL" id="JAS35701.1"/>
    </source>
</evidence>
<reference evidence="3" key="1">
    <citation type="submission" date="2015-12" db="EMBL/GenBank/DDBJ databases">
        <title>De novo transcriptome assembly of four potential Pierce s Disease insect vectors from Arizona vineyards.</title>
        <authorList>
            <person name="Tassone E.E."/>
        </authorList>
    </citation>
    <scope>NUCLEOTIDE SEQUENCE</scope>
</reference>
<gene>
    <name evidence="3" type="ORF">g.28535</name>
    <name evidence="2" type="ORF">g.28539</name>
</gene>
<dbReference type="AlphaFoldDB" id="A0A1B6ECP6"/>
<dbReference type="InterPro" id="IPR005135">
    <property type="entry name" value="Endo/exonuclease/phosphatase"/>
</dbReference>
<dbReference type="SUPFAM" id="SSF56219">
    <property type="entry name" value="DNase I-like"/>
    <property type="match status" value="1"/>
</dbReference>
<dbReference type="EMBL" id="GEDC01001597">
    <property type="protein sequence ID" value="JAS35701.1"/>
    <property type="molecule type" value="Transcribed_RNA"/>
</dbReference>
<dbReference type="PANTHER" id="PTHR12121">
    <property type="entry name" value="CARBON CATABOLITE REPRESSOR PROTEIN 4"/>
    <property type="match status" value="1"/>
</dbReference>
<accession>A0A1B6ECP6</accession>
<evidence type="ECO:0000259" key="1">
    <source>
        <dbReference type="Pfam" id="PF03372"/>
    </source>
</evidence>
<organism evidence="3">
    <name type="scientific">Clastoptera arizonana</name>
    <name type="common">Arizona spittle bug</name>
    <dbReference type="NCBI Taxonomy" id="38151"/>
    <lineage>
        <taxon>Eukaryota</taxon>
        <taxon>Metazoa</taxon>
        <taxon>Ecdysozoa</taxon>
        <taxon>Arthropoda</taxon>
        <taxon>Hexapoda</taxon>
        <taxon>Insecta</taxon>
        <taxon>Pterygota</taxon>
        <taxon>Neoptera</taxon>
        <taxon>Paraneoptera</taxon>
        <taxon>Hemiptera</taxon>
        <taxon>Auchenorrhyncha</taxon>
        <taxon>Cercopoidea</taxon>
        <taxon>Clastopteridae</taxon>
        <taxon>Clastoptera</taxon>
    </lineage>
</organism>
<proteinExistence type="predicted"/>
<evidence type="ECO:0000313" key="2">
    <source>
        <dbReference type="EMBL" id="JAS17002.1"/>
    </source>
</evidence>
<dbReference type="PANTHER" id="PTHR12121:SF34">
    <property type="entry name" value="PROTEIN ANGEL"/>
    <property type="match status" value="1"/>
</dbReference>